<feature type="compositionally biased region" description="Polar residues" evidence="2">
    <location>
        <begin position="685"/>
        <end position="697"/>
    </location>
</feature>
<feature type="region of interest" description="Disordered" evidence="2">
    <location>
        <begin position="119"/>
        <end position="169"/>
    </location>
</feature>
<protein>
    <submittedName>
        <fullName evidence="3">Uncharacterized protein</fullName>
    </submittedName>
</protein>
<accession>A0AAD4Y902</accession>
<name>A0AAD4Y902_OVIAM</name>
<proteinExistence type="inferred from homology"/>
<evidence type="ECO:0000256" key="1">
    <source>
        <dbReference type="ARBA" id="ARBA00035009"/>
    </source>
</evidence>
<feature type="compositionally biased region" description="Polar residues" evidence="2">
    <location>
        <begin position="22"/>
        <end position="33"/>
    </location>
</feature>
<feature type="region of interest" description="Disordered" evidence="2">
    <location>
        <begin position="332"/>
        <end position="358"/>
    </location>
</feature>
<comment type="caution">
    <text evidence="3">The sequence shown here is derived from an EMBL/GenBank/DDBJ whole genome shotgun (WGS) entry which is preliminary data.</text>
</comment>
<dbReference type="EMBL" id="JAKZEL010000007">
    <property type="protein sequence ID" value="KAI4542455.1"/>
    <property type="molecule type" value="Genomic_DNA"/>
</dbReference>
<feature type="compositionally biased region" description="Basic residues" evidence="2">
    <location>
        <begin position="657"/>
        <end position="675"/>
    </location>
</feature>
<feature type="compositionally biased region" description="Polar residues" evidence="2">
    <location>
        <begin position="598"/>
        <end position="611"/>
    </location>
</feature>
<evidence type="ECO:0000313" key="4">
    <source>
        <dbReference type="Proteomes" id="UP001214576"/>
    </source>
</evidence>
<feature type="region of interest" description="Disordered" evidence="2">
    <location>
        <begin position="1"/>
        <end position="33"/>
    </location>
</feature>
<comment type="similarity">
    <text evidence="1">Belongs to the SPATA31 family.</text>
</comment>
<reference evidence="3" key="1">
    <citation type="submission" date="2022-03" db="EMBL/GenBank/DDBJ databases">
        <title>Genomic analyses of argali, domestic sheep and their hybrids provide insights into chromosomal evolution, heterosis and genetic basis of agronomic traits.</title>
        <authorList>
            <person name="Li M."/>
        </authorList>
    </citation>
    <scope>NUCLEOTIDE SEQUENCE</scope>
    <source>
        <strain evidence="3">CAU-MHL-2022a</strain>
        <tissue evidence="3">Skin</tissue>
    </source>
</reference>
<keyword evidence="4" id="KW-1185">Reference proteome</keyword>
<feature type="compositionally biased region" description="Polar residues" evidence="2">
    <location>
        <begin position="120"/>
        <end position="129"/>
    </location>
</feature>
<organism evidence="3 4">
    <name type="scientific">Ovis ammon polii</name>
    <dbReference type="NCBI Taxonomy" id="230172"/>
    <lineage>
        <taxon>Eukaryota</taxon>
        <taxon>Metazoa</taxon>
        <taxon>Chordata</taxon>
        <taxon>Craniata</taxon>
        <taxon>Vertebrata</taxon>
        <taxon>Euteleostomi</taxon>
        <taxon>Mammalia</taxon>
        <taxon>Eutheria</taxon>
        <taxon>Laurasiatheria</taxon>
        <taxon>Artiodactyla</taxon>
        <taxon>Ruminantia</taxon>
        <taxon>Pecora</taxon>
        <taxon>Bovidae</taxon>
        <taxon>Caprinae</taxon>
        <taxon>Ovis</taxon>
    </lineage>
</organism>
<gene>
    <name evidence="3" type="ORF">MG293_007834</name>
</gene>
<feature type="region of interest" description="Disordered" evidence="2">
    <location>
        <begin position="598"/>
        <end position="742"/>
    </location>
</feature>
<feature type="compositionally biased region" description="Basic and acidic residues" evidence="2">
    <location>
        <begin position="707"/>
        <end position="720"/>
    </location>
</feature>
<feature type="compositionally biased region" description="Basic and acidic residues" evidence="2">
    <location>
        <begin position="333"/>
        <end position="342"/>
    </location>
</feature>
<feature type="compositionally biased region" description="Low complexity" evidence="2">
    <location>
        <begin position="616"/>
        <end position="626"/>
    </location>
</feature>
<feature type="region of interest" description="Disordered" evidence="2">
    <location>
        <begin position="370"/>
        <end position="410"/>
    </location>
</feature>
<dbReference type="Proteomes" id="UP001214576">
    <property type="component" value="Unassembled WGS sequence"/>
</dbReference>
<feature type="compositionally biased region" description="Basic residues" evidence="2">
    <location>
        <begin position="132"/>
        <end position="142"/>
    </location>
</feature>
<evidence type="ECO:0000256" key="2">
    <source>
        <dbReference type="SAM" id="MobiDB-lite"/>
    </source>
</evidence>
<dbReference type="PANTHER" id="PTHR21859:SF56">
    <property type="entry name" value="SPATA31 DOMAIN-CONTAINING PROTEIN"/>
    <property type="match status" value="1"/>
</dbReference>
<dbReference type="PANTHER" id="PTHR21859">
    <property type="entry name" value="ACROSOME-SPECIFIC PROTEIN"/>
    <property type="match status" value="1"/>
</dbReference>
<dbReference type="AlphaFoldDB" id="A0AAD4Y902"/>
<evidence type="ECO:0000313" key="3">
    <source>
        <dbReference type="EMBL" id="KAI4542455.1"/>
    </source>
</evidence>
<sequence length="742" mass="82319">MAKSYATLKAGRQGEGQEHFNRQTSLKSVPVTPSSDSFVSHQLVLQYTTMVATQPMQRVFSRKSTHQTKDMAPGVLTTRDEELPFLNQNSSYNWNKETSPGERRVNVFWTFVQKGESENGAFSVSQPQTEPRRRRRSRKKNAAVKVLSKSSQDTQKMRSRSSARIPPGKDLCQDIEQSVGKIVKDLYMISANTTVKVPRVKPESQRELSPDRKHPEDLGVLMGINTKIQESPNPVGVHCLRLAANRIVDLSGESNVYQETENLDSSQDGEASMNTFHESLVLSPYVRQELEAYILKFQVKHMWGLVLKVLKVILRLKLRKAHCIPLPGSALKATRESGDHSKAQSPEIFGKLPQPQAGKRMITAETTSPMETAFPTPSWASEETRGPLPSGILKPSEVPLTRQGDKPPSQTPMYNFVGRIWHNECIMGAEKGNLEPWSCPSPATVRNVPQEEAGGWAFPDSYSSVTVVELDERSQSPMEQEAIEGDSGWKSTFEPCLLIKSQSNNMDLRSQSPKFSKCFSLNTKSVASSLEDLHFDAQFRKLECQGFTDRQKQAQGQATGLLLQDCETGAAGTLLKHCRPDKFIAANNLASQESLSCSQTLSSGGTTNSQMLYDVSSTGGSSQGQQEVLRRQPRRTCQSKKFVPTDGRGNYRGSKLGQRKKRLAERRAYQARRMNHSGQKKESAESLSKSHQSTLKKGQTRGPSKGVDGRHLGKITDKGTIHQLSSQEHPGEVDKQAPAGAH</sequence>